<dbReference type="EMBL" id="CP058529">
    <property type="protein sequence ID" value="QLG27638.1"/>
    <property type="molecule type" value="Genomic_DNA"/>
</dbReference>
<dbReference type="AlphaFoldDB" id="A0A7D5KX36"/>
<reference evidence="3 4" key="1">
    <citation type="submission" date="2020-07" db="EMBL/GenBank/DDBJ databases">
        <title>Gai3-2, isolated from salt lake.</title>
        <authorList>
            <person name="Cui H."/>
            <person name="Shi X."/>
        </authorList>
    </citation>
    <scope>NUCLEOTIDE SEQUENCE [LARGE SCALE GENOMIC DNA]</scope>
    <source>
        <strain evidence="3 4">Gai3-2</strain>
    </source>
</reference>
<dbReference type="SUPFAM" id="SSF54637">
    <property type="entry name" value="Thioesterase/thiol ester dehydrase-isomerase"/>
    <property type="match status" value="1"/>
</dbReference>
<keyword evidence="4" id="KW-1185">Reference proteome</keyword>
<dbReference type="NCBIfam" id="TIGR00369">
    <property type="entry name" value="unchar_dom_1"/>
    <property type="match status" value="1"/>
</dbReference>
<feature type="domain" description="Thioesterase" evidence="2">
    <location>
        <begin position="42"/>
        <end position="116"/>
    </location>
</feature>
<dbReference type="Proteomes" id="UP000509750">
    <property type="component" value="Chromosome"/>
</dbReference>
<dbReference type="InterPro" id="IPR029069">
    <property type="entry name" value="HotDog_dom_sf"/>
</dbReference>
<evidence type="ECO:0000256" key="1">
    <source>
        <dbReference type="ARBA" id="ARBA00022801"/>
    </source>
</evidence>
<dbReference type="KEGG" id="halg:HUG10_08770"/>
<dbReference type="GO" id="GO:0016289">
    <property type="term" value="F:acyl-CoA hydrolase activity"/>
    <property type="evidence" value="ECO:0007669"/>
    <property type="project" value="TreeGrafter"/>
</dbReference>
<evidence type="ECO:0000313" key="4">
    <source>
        <dbReference type="Proteomes" id="UP000509750"/>
    </source>
</evidence>
<gene>
    <name evidence="3" type="ORF">HUG10_08770</name>
</gene>
<dbReference type="InterPro" id="IPR003736">
    <property type="entry name" value="PAAI_dom"/>
</dbReference>
<dbReference type="InterPro" id="IPR006683">
    <property type="entry name" value="Thioestr_dom"/>
</dbReference>
<dbReference type="InterPro" id="IPR052723">
    <property type="entry name" value="Acyl-CoA_thioesterase_PaaI"/>
</dbReference>
<dbReference type="RefSeq" id="WP_179169213.1">
    <property type="nucleotide sequence ID" value="NZ_CP058529.1"/>
</dbReference>
<name>A0A7D5KX36_9EURY</name>
<sequence>MAERPDSADDPFRERVGVDLVRASDGAATAELTLAESHLNVHGTPHGGALYTLADAAFDAAENAADVDAVALETSMSYLEACGVGETLAASAERRHDRGRTALYAVAVRDEAGDLVAEFPGRVYKVESSA</sequence>
<proteinExistence type="predicted"/>
<dbReference type="OrthoDB" id="24516at2157"/>
<protein>
    <submittedName>
        <fullName evidence="3">Hotdog fold thioesterase</fullName>
    </submittedName>
</protein>
<evidence type="ECO:0000259" key="2">
    <source>
        <dbReference type="Pfam" id="PF03061"/>
    </source>
</evidence>
<evidence type="ECO:0000313" key="3">
    <source>
        <dbReference type="EMBL" id="QLG27638.1"/>
    </source>
</evidence>
<dbReference type="PANTHER" id="PTHR42856">
    <property type="entry name" value="ACYL-COENZYME A THIOESTERASE PAAI"/>
    <property type="match status" value="1"/>
</dbReference>
<dbReference type="GeneID" id="56028921"/>
<dbReference type="Pfam" id="PF03061">
    <property type="entry name" value="4HBT"/>
    <property type="match status" value="1"/>
</dbReference>
<organism evidence="3 4">
    <name type="scientific">Halorarum halophilum</name>
    <dbReference type="NCBI Taxonomy" id="2743090"/>
    <lineage>
        <taxon>Archaea</taxon>
        <taxon>Methanobacteriati</taxon>
        <taxon>Methanobacteriota</taxon>
        <taxon>Stenosarchaea group</taxon>
        <taxon>Halobacteria</taxon>
        <taxon>Halobacteriales</taxon>
        <taxon>Haloferacaceae</taxon>
        <taxon>Halorarum</taxon>
    </lineage>
</organism>
<dbReference type="Gene3D" id="3.10.129.10">
    <property type="entry name" value="Hotdog Thioesterase"/>
    <property type="match status" value="1"/>
</dbReference>
<dbReference type="CDD" id="cd03443">
    <property type="entry name" value="PaaI_thioesterase"/>
    <property type="match status" value="1"/>
</dbReference>
<accession>A0A7D5KX36</accession>
<dbReference type="PANTHER" id="PTHR42856:SF1">
    <property type="entry name" value="ACYL-COENZYME A THIOESTERASE PAAI"/>
    <property type="match status" value="1"/>
</dbReference>
<keyword evidence="1" id="KW-0378">Hydrolase</keyword>